<proteinExistence type="predicted"/>
<organism evidence="2 3">
    <name type="scientific">Thermosipho affectus</name>
    <dbReference type="NCBI Taxonomy" id="660294"/>
    <lineage>
        <taxon>Bacteria</taxon>
        <taxon>Thermotogati</taxon>
        <taxon>Thermotogota</taxon>
        <taxon>Thermotogae</taxon>
        <taxon>Thermotogales</taxon>
        <taxon>Fervidobacteriaceae</taxon>
        <taxon>Thermosipho</taxon>
    </lineage>
</organism>
<evidence type="ECO:0000313" key="2">
    <source>
        <dbReference type="EMBL" id="ONN27384.1"/>
    </source>
</evidence>
<keyword evidence="3" id="KW-1185">Reference proteome</keyword>
<dbReference type="RefSeq" id="WP_077198163.1">
    <property type="nucleotide sequence ID" value="NZ_LBFC01000016.1"/>
</dbReference>
<feature type="transmembrane region" description="Helical" evidence="1">
    <location>
        <begin position="30"/>
        <end position="50"/>
    </location>
</feature>
<name>A0ABX3IJL7_9BACT</name>
<gene>
    <name evidence="2" type="ORF">XJ44_04135</name>
</gene>
<feature type="transmembrane region" description="Helical" evidence="1">
    <location>
        <begin position="266"/>
        <end position="284"/>
    </location>
</feature>
<dbReference type="Proteomes" id="UP000242616">
    <property type="component" value="Unassembled WGS sequence"/>
</dbReference>
<comment type="caution">
    <text evidence="2">The sequence shown here is derived from an EMBL/GenBank/DDBJ whole genome shotgun (WGS) entry which is preliminary data.</text>
</comment>
<feature type="transmembrane region" description="Helical" evidence="1">
    <location>
        <begin position="186"/>
        <end position="214"/>
    </location>
</feature>
<evidence type="ECO:0000313" key="3">
    <source>
        <dbReference type="Proteomes" id="UP000242616"/>
    </source>
</evidence>
<feature type="transmembrane region" description="Helical" evidence="1">
    <location>
        <begin position="331"/>
        <end position="351"/>
    </location>
</feature>
<feature type="transmembrane region" description="Helical" evidence="1">
    <location>
        <begin position="91"/>
        <end position="111"/>
    </location>
</feature>
<accession>A0ABX3IJL7</accession>
<keyword evidence="1" id="KW-0472">Membrane</keyword>
<feature type="transmembrane region" description="Helical" evidence="1">
    <location>
        <begin position="161"/>
        <end position="179"/>
    </location>
</feature>
<reference evidence="2 3" key="1">
    <citation type="submission" date="2015-06" db="EMBL/GenBank/DDBJ databases">
        <title>Genome sequencing of Thermotogales isolates from hydrothermal vents.</title>
        <authorList>
            <person name="Haverkamp T.H."/>
            <person name="Kublanov I.V."/>
            <person name="Nesbo C.L."/>
        </authorList>
    </citation>
    <scope>NUCLEOTIDE SEQUENCE [LARGE SCALE GENOMIC DNA]</scope>
    <source>
        <strain evidence="3">ik275mar</strain>
    </source>
</reference>
<feature type="transmembrane region" description="Helical" evidence="1">
    <location>
        <begin position="372"/>
        <end position="389"/>
    </location>
</feature>
<evidence type="ECO:0000256" key="1">
    <source>
        <dbReference type="SAM" id="Phobius"/>
    </source>
</evidence>
<feature type="transmembrane region" description="Helical" evidence="1">
    <location>
        <begin position="62"/>
        <end position="85"/>
    </location>
</feature>
<dbReference type="EMBL" id="LBFC01000016">
    <property type="protein sequence ID" value="ONN27384.1"/>
    <property type="molecule type" value="Genomic_DNA"/>
</dbReference>
<protein>
    <recommendedName>
        <fullName evidence="4">O-antigen polymerase</fullName>
    </recommendedName>
</protein>
<feature type="transmembrane region" description="Helical" evidence="1">
    <location>
        <begin position="123"/>
        <end position="141"/>
    </location>
</feature>
<evidence type="ECO:0008006" key="4">
    <source>
        <dbReference type="Google" id="ProtNLM"/>
    </source>
</evidence>
<sequence>MRIKFSKKNWLLFLLPTEFLFLYLRKYNILIAQSFTLFHLFSIFYIPFFFAKGIKITSVSKILFIFYFYSIFITIINSLFAIVFSPNLYDFVPIFRQVSGLTVGLSEYFLLRYIFLDLEKERVIDLIISSSLVIIIVFVVLESFMTGNFIRIHGSFTEPSHLGVYLVFVILPAILISNYKIKKKVLLLFILGILIFLTFSFTTYFALFIFLMYFSFFQSFRKSIKSILITIIIFSIFIAIIKFYFSSSYIVYQVNRTIEAVFIKKDIYVGTISFIDRFSFFLILKNFHFNLNTIFGYGLGMEYLNVAKILPQESLSKIIQVKLFKNFLTSFWSKIIIYDGLIGIGMIFFLIKKLLINLKRSENIMTLKNKKIIKSVILGIFTYAFISLGPFQTTAIWFWIAYIDANLIASKLRN</sequence>
<keyword evidence="1" id="KW-0812">Transmembrane</keyword>
<keyword evidence="1" id="KW-1133">Transmembrane helix</keyword>
<feature type="transmembrane region" description="Helical" evidence="1">
    <location>
        <begin position="226"/>
        <end position="245"/>
    </location>
</feature>